<protein>
    <submittedName>
        <fullName evidence="1">Mdm33 family-domain-containing protein</fullName>
    </submittedName>
</protein>
<organism evidence="1 2">
    <name type="scientific">Irpex rosettiformis</name>
    <dbReference type="NCBI Taxonomy" id="378272"/>
    <lineage>
        <taxon>Eukaryota</taxon>
        <taxon>Fungi</taxon>
        <taxon>Dikarya</taxon>
        <taxon>Basidiomycota</taxon>
        <taxon>Agaricomycotina</taxon>
        <taxon>Agaricomycetes</taxon>
        <taxon>Polyporales</taxon>
        <taxon>Irpicaceae</taxon>
        <taxon>Irpex</taxon>
    </lineage>
</organism>
<evidence type="ECO:0000313" key="1">
    <source>
        <dbReference type="EMBL" id="KAI0088723.1"/>
    </source>
</evidence>
<proteinExistence type="predicted"/>
<evidence type="ECO:0000313" key="2">
    <source>
        <dbReference type="Proteomes" id="UP001055072"/>
    </source>
</evidence>
<keyword evidence="2" id="KW-1185">Reference proteome</keyword>
<comment type="caution">
    <text evidence="1">The sequence shown here is derived from an EMBL/GenBank/DDBJ whole genome shotgun (WGS) entry which is preliminary data.</text>
</comment>
<dbReference type="Proteomes" id="UP001055072">
    <property type="component" value="Unassembled WGS sequence"/>
</dbReference>
<dbReference type="EMBL" id="MU274913">
    <property type="protein sequence ID" value="KAI0088723.1"/>
    <property type="molecule type" value="Genomic_DNA"/>
</dbReference>
<reference evidence="1" key="1">
    <citation type="journal article" date="2021" name="Environ. Microbiol.">
        <title>Gene family expansions and transcriptome signatures uncover fungal adaptations to wood decay.</title>
        <authorList>
            <person name="Hage H."/>
            <person name="Miyauchi S."/>
            <person name="Viragh M."/>
            <person name="Drula E."/>
            <person name="Min B."/>
            <person name="Chaduli D."/>
            <person name="Navarro D."/>
            <person name="Favel A."/>
            <person name="Norest M."/>
            <person name="Lesage-Meessen L."/>
            <person name="Balint B."/>
            <person name="Merenyi Z."/>
            <person name="de Eugenio L."/>
            <person name="Morin E."/>
            <person name="Martinez A.T."/>
            <person name="Baldrian P."/>
            <person name="Stursova M."/>
            <person name="Martinez M.J."/>
            <person name="Novotny C."/>
            <person name="Magnuson J.K."/>
            <person name="Spatafora J.W."/>
            <person name="Maurice S."/>
            <person name="Pangilinan J."/>
            <person name="Andreopoulos W."/>
            <person name="LaButti K."/>
            <person name="Hundley H."/>
            <person name="Na H."/>
            <person name="Kuo A."/>
            <person name="Barry K."/>
            <person name="Lipzen A."/>
            <person name="Henrissat B."/>
            <person name="Riley R."/>
            <person name="Ahrendt S."/>
            <person name="Nagy L.G."/>
            <person name="Grigoriev I.V."/>
            <person name="Martin F."/>
            <person name="Rosso M.N."/>
        </authorList>
    </citation>
    <scope>NUCLEOTIDE SEQUENCE</scope>
    <source>
        <strain evidence="1">CBS 384.51</strain>
    </source>
</reference>
<accession>A0ACB8U2Z0</accession>
<name>A0ACB8U2Z0_9APHY</name>
<sequence length="403" mass="45492">MLRLFPRPTSRPLPSHSLRPPCYYNTQRRWLSTTPPHPLRPDTSSTHESSSTPVPDSASEPQLHKNHDASQLASGSKTAPIGSVDVDKLKERLRTWAEDTAVALRGRADQYTSSAIKAFAQLGRELNKVTGYQEIEALKKVVSEQEARITTARTTARTAKQAYEHAVHARAKSQREVNDLLQRKSSWSDDDVSRFTSLVRQDHLFEQAEHRAKQQAEHTEGDVEREFSELMRVILNRYHEEQVWSDKIRSASTYGQLTVLGLNMLVFLLAIILVEPWKRKRLAQTFERKVEEMTETNTRAFGEETKKLVEQLEKQEKEMDRLREVITYSLQPSAAVLHEAGATVVEQTDVIMLEEGMETTQPPEAGSEKAGPLLHSESQWIVTVAASTTAGLLGVLAGYYLSH</sequence>
<gene>
    <name evidence="1" type="ORF">BDY19DRAFT_891013</name>
</gene>